<proteinExistence type="predicted"/>
<dbReference type="EMBL" id="JARJLM010000351">
    <property type="protein sequence ID" value="MDF3835348.1"/>
    <property type="molecule type" value="Genomic_DNA"/>
</dbReference>
<keyword evidence="3" id="KW-1185">Reference proteome</keyword>
<dbReference type="InterPro" id="IPR050228">
    <property type="entry name" value="Carboxylesterase_BioH"/>
</dbReference>
<evidence type="ECO:0000259" key="1">
    <source>
        <dbReference type="Pfam" id="PF12697"/>
    </source>
</evidence>
<evidence type="ECO:0000313" key="2">
    <source>
        <dbReference type="EMBL" id="MDF3835348.1"/>
    </source>
</evidence>
<feature type="domain" description="AB hydrolase-1" evidence="1">
    <location>
        <begin position="2"/>
        <end position="218"/>
    </location>
</feature>
<dbReference type="PANTHER" id="PTHR43194:SF2">
    <property type="entry name" value="PEROXISOMAL MEMBRANE PROTEIN LPX1"/>
    <property type="match status" value="1"/>
</dbReference>
<sequence length="246" mass="27943">MVVLVHGMMEPPEVWSGVLARLRDRYRCVVLDLPWNGRQGGFWGEILCSEDWLREALDAFQLQPDAWVAHSFGASTVLALLARDAAFDRVPVALISPFYKVSSQDVTWPLFQRYVNEFTDFVELSIRLRRRRAALDPDVLRRMTEAARDSFGCYVWMNFWQLFARMPFLPLRHLTQPVLVLSGDEDFSSPLADAQALRAALPNAALEVHRGCGHFLLSCREQESAVAIDRFLVRTCQAPEVFSAAA</sequence>
<dbReference type="SUPFAM" id="SSF53474">
    <property type="entry name" value="alpha/beta-Hydrolases"/>
    <property type="match status" value="1"/>
</dbReference>
<protein>
    <submittedName>
        <fullName evidence="2">Alpha/beta hydrolase</fullName>
    </submittedName>
</protein>
<accession>A0ABT6ASI5</accession>
<evidence type="ECO:0000313" key="3">
    <source>
        <dbReference type="Proteomes" id="UP001216674"/>
    </source>
</evidence>
<dbReference type="Pfam" id="PF12697">
    <property type="entry name" value="Abhydrolase_6"/>
    <property type="match status" value="1"/>
</dbReference>
<dbReference type="InterPro" id="IPR000073">
    <property type="entry name" value="AB_hydrolase_1"/>
</dbReference>
<dbReference type="InterPro" id="IPR029058">
    <property type="entry name" value="AB_hydrolase_fold"/>
</dbReference>
<dbReference type="Gene3D" id="3.40.50.1820">
    <property type="entry name" value="alpha/beta hydrolase"/>
    <property type="match status" value="1"/>
</dbReference>
<dbReference type="PANTHER" id="PTHR43194">
    <property type="entry name" value="HYDROLASE ALPHA/BETA FOLD FAMILY"/>
    <property type="match status" value="1"/>
</dbReference>
<dbReference type="RefSeq" id="WP_276266157.1">
    <property type="nucleotide sequence ID" value="NZ_JARJLM010000351.1"/>
</dbReference>
<comment type="caution">
    <text evidence="2">The sequence shown here is derived from an EMBL/GenBank/DDBJ whole genome shotgun (WGS) entry which is preliminary data.</text>
</comment>
<dbReference type="Proteomes" id="UP001216674">
    <property type="component" value="Unassembled WGS sequence"/>
</dbReference>
<keyword evidence="2" id="KW-0378">Hydrolase</keyword>
<organism evidence="2 3">
    <name type="scientific">Cupriavidus basilensis</name>
    <dbReference type="NCBI Taxonomy" id="68895"/>
    <lineage>
        <taxon>Bacteria</taxon>
        <taxon>Pseudomonadati</taxon>
        <taxon>Pseudomonadota</taxon>
        <taxon>Betaproteobacteria</taxon>
        <taxon>Burkholderiales</taxon>
        <taxon>Burkholderiaceae</taxon>
        <taxon>Cupriavidus</taxon>
    </lineage>
</organism>
<gene>
    <name evidence="2" type="ORF">P3W85_20660</name>
</gene>
<dbReference type="GO" id="GO:0016787">
    <property type="term" value="F:hydrolase activity"/>
    <property type="evidence" value="ECO:0007669"/>
    <property type="project" value="UniProtKB-KW"/>
</dbReference>
<reference evidence="2 3" key="1">
    <citation type="submission" date="2023-03" db="EMBL/GenBank/DDBJ databases">
        <title>Draft assemblies of triclosan tolerant bacteria isolated from returned activated sludge.</title>
        <authorList>
            <person name="Van Hamelsveld S."/>
        </authorList>
    </citation>
    <scope>NUCLEOTIDE SEQUENCE [LARGE SCALE GENOMIC DNA]</scope>
    <source>
        <strain evidence="2 3">GW210010_S58</strain>
    </source>
</reference>
<name>A0ABT6ASI5_9BURK</name>